<feature type="region of interest" description="Disordered" evidence="5">
    <location>
        <begin position="1576"/>
        <end position="1603"/>
    </location>
</feature>
<protein>
    <submittedName>
        <fullName evidence="9">DEAD/DEAH box helicase</fullName>
    </submittedName>
</protein>
<dbReference type="InterPro" id="IPR018973">
    <property type="entry name" value="MZB"/>
</dbReference>
<dbReference type="SUPFAM" id="SSF52540">
    <property type="entry name" value="P-loop containing nucleoside triphosphate hydrolases"/>
    <property type="match status" value="2"/>
</dbReference>
<dbReference type="GO" id="GO:0005524">
    <property type="term" value="F:ATP binding"/>
    <property type="evidence" value="ECO:0007669"/>
    <property type="project" value="UniProtKB-KW"/>
</dbReference>
<dbReference type="InterPro" id="IPR014013">
    <property type="entry name" value="Helic_SF1/SF2_ATP-bd_DinG/Rad3"/>
</dbReference>
<evidence type="ECO:0000313" key="9">
    <source>
        <dbReference type="EMBL" id="MEG3439468.1"/>
    </source>
</evidence>
<dbReference type="PANTHER" id="PTHR47957:SF3">
    <property type="entry name" value="ATP-DEPENDENT HELICASE HRQ1"/>
    <property type="match status" value="1"/>
</dbReference>
<dbReference type="PROSITE" id="PS51193">
    <property type="entry name" value="HELICASE_ATP_BIND_2"/>
    <property type="match status" value="1"/>
</dbReference>
<dbReference type="InterPro" id="IPR001650">
    <property type="entry name" value="Helicase_C-like"/>
</dbReference>
<feature type="coiled-coil region" evidence="4">
    <location>
        <begin position="1334"/>
        <end position="1361"/>
    </location>
</feature>
<comment type="caution">
    <text evidence="9">The sequence shown here is derived from an EMBL/GenBank/DDBJ whole genome shotgun (WGS) entry which is preliminary data.</text>
</comment>
<dbReference type="InterPro" id="IPR027417">
    <property type="entry name" value="P-loop_NTPase"/>
</dbReference>
<dbReference type="RefSeq" id="WP_332866953.1">
    <property type="nucleotide sequence ID" value="NZ_JBAFSM010000049.1"/>
</dbReference>
<dbReference type="Gene3D" id="3.40.50.300">
    <property type="entry name" value="P-loop containing nucleotide triphosphate hydrolases"/>
    <property type="match status" value="2"/>
</dbReference>
<dbReference type="Pfam" id="PF00271">
    <property type="entry name" value="Helicase_C"/>
    <property type="match status" value="1"/>
</dbReference>
<evidence type="ECO:0000259" key="7">
    <source>
        <dbReference type="PROSITE" id="PS51193"/>
    </source>
</evidence>
<evidence type="ECO:0000256" key="4">
    <source>
        <dbReference type="SAM" id="Coils"/>
    </source>
</evidence>
<evidence type="ECO:0000256" key="5">
    <source>
        <dbReference type="SAM" id="MobiDB-lite"/>
    </source>
</evidence>
<evidence type="ECO:0000256" key="2">
    <source>
        <dbReference type="ARBA" id="ARBA00022801"/>
    </source>
</evidence>
<dbReference type="Pfam" id="PF00270">
    <property type="entry name" value="DEAD"/>
    <property type="match status" value="2"/>
</dbReference>
<dbReference type="EMBL" id="JBAFSM010000049">
    <property type="protein sequence ID" value="MEG3439468.1"/>
    <property type="molecule type" value="Genomic_DNA"/>
</dbReference>
<evidence type="ECO:0000313" key="10">
    <source>
        <dbReference type="Proteomes" id="UP001328733"/>
    </source>
</evidence>
<evidence type="ECO:0000259" key="6">
    <source>
        <dbReference type="PROSITE" id="PS51192"/>
    </source>
</evidence>
<feature type="domain" description="Helicase C-terminal" evidence="8">
    <location>
        <begin position="1045"/>
        <end position="1215"/>
    </location>
</feature>
<dbReference type="GO" id="GO:0006289">
    <property type="term" value="P:nucleotide-excision repair"/>
    <property type="evidence" value="ECO:0007669"/>
    <property type="project" value="TreeGrafter"/>
</dbReference>
<dbReference type="PROSITE" id="PS51192">
    <property type="entry name" value="HELICASE_ATP_BIND_1"/>
    <property type="match status" value="1"/>
</dbReference>
<dbReference type="InterPro" id="IPR014001">
    <property type="entry name" value="Helicase_ATP-bd"/>
</dbReference>
<keyword evidence="1" id="KW-0547">Nucleotide-binding</keyword>
<keyword evidence="3" id="KW-0067">ATP-binding</keyword>
<dbReference type="Proteomes" id="UP001328733">
    <property type="component" value="Unassembled WGS sequence"/>
</dbReference>
<dbReference type="GO" id="GO:0036297">
    <property type="term" value="P:interstrand cross-link repair"/>
    <property type="evidence" value="ECO:0007669"/>
    <property type="project" value="TreeGrafter"/>
</dbReference>
<name>A0AAW9QQY0_9CHRO</name>
<dbReference type="InterPro" id="IPR011545">
    <property type="entry name" value="DEAD/DEAH_box_helicase_dom"/>
</dbReference>
<keyword evidence="2" id="KW-0378">Hydrolase</keyword>
<feature type="compositionally biased region" description="Basic and acidic residues" evidence="5">
    <location>
        <begin position="1576"/>
        <end position="1588"/>
    </location>
</feature>
<evidence type="ECO:0000256" key="1">
    <source>
        <dbReference type="ARBA" id="ARBA00022741"/>
    </source>
</evidence>
<evidence type="ECO:0000256" key="3">
    <source>
        <dbReference type="ARBA" id="ARBA00022840"/>
    </source>
</evidence>
<feature type="domain" description="Helicase ATP-binding" evidence="7">
    <location>
        <begin position="74"/>
        <end position="346"/>
    </location>
</feature>
<feature type="domain" description="Helicase ATP-binding" evidence="6">
    <location>
        <begin position="100"/>
        <end position="348"/>
    </location>
</feature>
<dbReference type="SMART" id="SM00487">
    <property type="entry name" value="DEXDc"/>
    <property type="match status" value="1"/>
</dbReference>
<keyword evidence="4" id="KW-0175">Coiled coil</keyword>
<sequence>MEINPYLNPIAVTEQPRQDLIRYLLTAYPLRDPHLRYALRQQLEQPGTIWQYPYLEGSQPYRSANSIQQLIESGVLHPAIGDLFIPANRSLYLHQERAVRSILEKRENIVVATGTGSGKTECFLIPILDTLLKEGENSLTKRRGVRVLILYPMNALVNDQVKRLRQLLCRQKRPRIRFGFYTSRTESEPKQARKLLAEELKAYSIEDLRKLFPLEELKSNRLEEREILLEEAVKKVSAIQVLSREECWNDPPHILLTNYSMLEHMMIRPKERSEIFENSRDSFQFLIVDEAHTYNGATGTEVSLLLKRLKNAIGIEGEGKIRCIATSASLGDRSVDAAVLQFAGQLFGEKFAGVIRGDRVTAQARLGEPYREDSATDRPIREILSTLSLPPLTASLEEWSERLRQFVPVEVLQSAREGIEAIESDNSDRSANDRTHRFLWFALKRNPLFHRLIDILSRNPAPWYEIARSSELWDSEIPETVGEDPAVQLQLEKALAYLVQLGTLARENPDDLPLLPVRLHLLFRGLEGVYACINSACPGAVPDPDAPDRPPYYGRLYLNEKHTCDDCDSPVLELGSCRQCGQAYAFAALDKNSRLETLPRSNLALQDNPKIYTLTTGALDSITEEEDNGEVEEDLFSAPKTFFIDRKDGWLGTPSPENFPPVTTEPGFALAWHRQKTDKKLEGCYLPKCAACGSRSIRSRSINRFVTYTDEPLQAMIDSLFDLLPEPEEDRKKASRRKLLSFSDGRQDAAFFASDYQRNHTETIYRQMVWRAFQEAKDTDNIASVNGAIECLSALFLETSIPHPDREASRNYLSYCLEDKDESLENPRDCKEAAKKRAKELLLREFALPFNRRSNLEAYTFLACHIGFKDENFINSVASKFQMTKTESRIFLTVLTDIIRRAGIVSIEGSSSYFPETGGDGIRRAMVDGQGKATNYLFLEKSPENTKKYADSPSFLPKKKKDGHISKAQNRLGWYYYQLFGEEFLDREREPFIWLFERLKESRILVDAKNGCHLNWQLLDLIATREDWYQCNCCRQIFHIPELSKIDRSTSKLNIFGCIAYKCQGTLQPYTPDRIDRVNEEHYQQSLIKNRSPLPLRSKEHTAQLSVIELEKRENRFRQGKINLLSSSTTLEVGVDIGELQAVVLRNFPPYVSNYQQRAGRAGRRTDGVSVTLMYGQRRPHDRFFFERPELLIAGINQIPQLDPDNAQIQQRHLHAELLATFLREERGTGAEQIAIGDFLGVTGGSFDPIEPDHSEALSGEFQDWLRSDLAEKLTLQWLERLESDPLVATPRSRTAPEVLKQFRDILEKFENDQIQDWNSLAKPLAEIDAEIRSATARDERKKKERSRDNLEIELEKIAKRRLHDELARASILPIYGFPIDVVRLLTGKSDGYRSSRGKHRLERDRRLALGEYAPGQDIVVDDRVYRSVGVVGIDDLERQFYWVCKHCNYFEKSQIEKEPYDECPECNYRPDFTWEGKFKAYVIPKTFTTDLSKEPEVTPYLKPIRQPTSQVFLASDGEDTRSIVVPDLYELIHSRGGLFFLANQGPLAKGRGFKNRGFALCKFCGIDLSDRLSEQVDRKPGARKKDTSSASPSLPSHNHPLTGKVCSGSYDYLHLGHEFRSDLLKISFDRSVVGDRPLYSSADTDGEGLAFWRSFLYAFLAAAAETIDVPRNELDGLCKPADDRSGMAELVIYDNVPGGAGYSQQIARAFGKVLEKTLGLADSCTCDTSCYDCLRTYTNQTFHAELNRHAVVEFLKPLVNSPGTGLPIERRD</sequence>
<dbReference type="SMART" id="SM00490">
    <property type="entry name" value="HELICc"/>
    <property type="match status" value="1"/>
</dbReference>
<reference evidence="9 10" key="1">
    <citation type="submission" date="2024-01" db="EMBL/GenBank/DDBJ databases">
        <title>Genomic insights into the taxonomy and metabolism of the cyanobacterium Pannus brasiliensis CCIBt3594.</title>
        <authorList>
            <person name="Machado M."/>
            <person name="Botero N.B."/>
            <person name="Andreote A.P.D."/>
            <person name="Feitosa A.M.T."/>
            <person name="Popin R."/>
            <person name="Sivonen K."/>
            <person name="Fiore M.F."/>
        </authorList>
    </citation>
    <scope>NUCLEOTIDE SEQUENCE [LARGE SCALE GENOMIC DNA]</scope>
    <source>
        <strain evidence="9 10">CCIBt3594</strain>
    </source>
</reference>
<dbReference type="GO" id="GO:0043138">
    <property type="term" value="F:3'-5' DNA helicase activity"/>
    <property type="evidence" value="ECO:0007669"/>
    <property type="project" value="TreeGrafter"/>
</dbReference>
<proteinExistence type="predicted"/>
<dbReference type="PANTHER" id="PTHR47957">
    <property type="entry name" value="ATP-DEPENDENT HELICASE HRQ1"/>
    <property type="match status" value="1"/>
</dbReference>
<dbReference type="GO" id="GO:0016787">
    <property type="term" value="F:hydrolase activity"/>
    <property type="evidence" value="ECO:0007669"/>
    <property type="project" value="UniProtKB-KW"/>
</dbReference>
<gene>
    <name evidence="9" type="ORF">V0288_20240</name>
</gene>
<accession>A0AAW9QQY0</accession>
<dbReference type="GO" id="GO:0003676">
    <property type="term" value="F:nucleic acid binding"/>
    <property type="evidence" value="ECO:0007669"/>
    <property type="project" value="InterPro"/>
</dbReference>
<evidence type="ECO:0000259" key="8">
    <source>
        <dbReference type="PROSITE" id="PS51194"/>
    </source>
</evidence>
<keyword evidence="10" id="KW-1185">Reference proteome</keyword>
<dbReference type="Pfam" id="PF09369">
    <property type="entry name" value="MZB"/>
    <property type="match status" value="1"/>
</dbReference>
<keyword evidence="9" id="KW-0347">Helicase</keyword>
<organism evidence="9 10">
    <name type="scientific">Pannus brasiliensis CCIBt3594</name>
    <dbReference type="NCBI Taxonomy" id="1427578"/>
    <lineage>
        <taxon>Bacteria</taxon>
        <taxon>Bacillati</taxon>
        <taxon>Cyanobacteriota</taxon>
        <taxon>Cyanophyceae</taxon>
        <taxon>Oscillatoriophycideae</taxon>
        <taxon>Chroococcales</taxon>
        <taxon>Microcystaceae</taxon>
        <taxon>Pannus</taxon>
    </lineage>
</organism>
<dbReference type="PROSITE" id="PS51194">
    <property type="entry name" value="HELICASE_CTER"/>
    <property type="match status" value="1"/>
</dbReference>